<dbReference type="EnsemblMetazoa" id="Aqu2.1.11394_001">
    <property type="protein sequence ID" value="Aqu2.1.11394_001"/>
    <property type="gene ID" value="Aqu2.1.11394"/>
</dbReference>
<reference evidence="3" key="1">
    <citation type="submission" date="2017-05" db="UniProtKB">
        <authorList>
            <consortium name="EnsemblMetazoa"/>
        </authorList>
    </citation>
    <scope>IDENTIFICATION</scope>
</reference>
<dbReference type="OrthoDB" id="10657606at2759"/>
<proteinExistence type="predicted"/>
<evidence type="ECO:0000256" key="1">
    <source>
        <dbReference type="SAM" id="SignalP"/>
    </source>
</evidence>
<evidence type="ECO:0000259" key="2">
    <source>
        <dbReference type="PROSITE" id="PS50853"/>
    </source>
</evidence>
<organism evidence="3">
    <name type="scientific">Amphimedon queenslandica</name>
    <name type="common">Sponge</name>
    <dbReference type="NCBI Taxonomy" id="400682"/>
    <lineage>
        <taxon>Eukaryota</taxon>
        <taxon>Metazoa</taxon>
        <taxon>Porifera</taxon>
        <taxon>Demospongiae</taxon>
        <taxon>Heteroscleromorpha</taxon>
        <taxon>Haplosclerida</taxon>
        <taxon>Niphatidae</taxon>
        <taxon>Amphimedon</taxon>
    </lineage>
</organism>
<dbReference type="AlphaFoldDB" id="A0A1X7TAQ1"/>
<feature type="domain" description="Fibronectin type-III" evidence="2">
    <location>
        <begin position="15"/>
        <end position="104"/>
    </location>
</feature>
<feature type="chain" id="PRO_5012033159" description="Fibronectin type-III domain-containing protein" evidence="1">
    <location>
        <begin position="20"/>
        <end position="104"/>
    </location>
</feature>
<dbReference type="InterPro" id="IPR036116">
    <property type="entry name" value="FN3_sf"/>
</dbReference>
<dbReference type="Gene3D" id="2.60.40.10">
    <property type="entry name" value="Immunoglobulins"/>
    <property type="match status" value="1"/>
</dbReference>
<dbReference type="InterPro" id="IPR013783">
    <property type="entry name" value="Ig-like_fold"/>
</dbReference>
<name>A0A1X7TAQ1_AMPQE</name>
<evidence type="ECO:0000313" key="3">
    <source>
        <dbReference type="EnsemblMetazoa" id="Aqu2.1.11394_001"/>
    </source>
</evidence>
<dbReference type="Pfam" id="PF00041">
    <property type="entry name" value="fn3"/>
    <property type="match status" value="1"/>
</dbReference>
<protein>
    <recommendedName>
        <fullName evidence="2">Fibronectin type-III domain-containing protein</fullName>
    </recommendedName>
</protein>
<keyword evidence="1" id="KW-0732">Signal</keyword>
<dbReference type="InterPro" id="IPR003961">
    <property type="entry name" value="FN3_dom"/>
</dbReference>
<feature type="signal peptide" evidence="1">
    <location>
        <begin position="1"/>
        <end position="19"/>
    </location>
</feature>
<sequence length="104" mass="11363">MQLAISISLLGLLDSLVDLDYTFINGSSVLLTWTAPYTLDNVPITQYSIVVNELEKFTTINNNTNITLSATNPDPCTLNNISVSPINDVGIVSSNNISFYYEKG</sequence>
<dbReference type="SUPFAM" id="SSF49265">
    <property type="entry name" value="Fibronectin type III"/>
    <property type="match status" value="1"/>
</dbReference>
<dbReference type="InParanoid" id="A0A1X7TAQ1"/>
<accession>A0A1X7TAQ1</accession>
<dbReference type="PROSITE" id="PS50853">
    <property type="entry name" value="FN3"/>
    <property type="match status" value="1"/>
</dbReference>